<dbReference type="KEGG" id="rpm:RSPPHO_01107"/>
<evidence type="ECO:0000259" key="3">
    <source>
        <dbReference type="Pfam" id="PF04453"/>
    </source>
</evidence>
<dbReference type="GO" id="GO:0009279">
    <property type="term" value="C:cell outer membrane"/>
    <property type="evidence" value="ECO:0007669"/>
    <property type="project" value="UniProtKB-SubCell"/>
</dbReference>
<evidence type="ECO:0000313" key="4">
    <source>
        <dbReference type="EMBL" id="CCG07733.1"/>
    </source>
</evidence>
<dbReference type="OrthoDB" id="9760225at2"/>
<keyword evidence="5" id="KW-1185">Reference proteome</keyword>
<keyword evidence="1" id="KW-0998">Cell outer membrane</keyword>
<gene>
    <name evidence="1" type="primary">lptD</name>
    <name evidence="4" type="ORF">RSPPHO_01107</name>
</gene>
<dbReference type="EMBL" id="HE663493">
    <property type="protein sequence ID" value="CCG07733.1"/>
    <property type="molecule type" value="Genomic_DNA"/>
</dbReference>
<dbReference type="GO" id="GO:0015920">
    <property type="term" value="P:lipopolysaccharide transport"/>
    <property type="evidence" value="ECO:0007669"/>
    <property type="project" value="InterPro"/>
</dbReference>
<dbReference type="HAMAP" id="MF_01411">
    <property type="entry name" value="LPS_assembly_LptD"/>
    <property type="match status" value="1"/>
</dbReference>
<evidence type="ECO:0000256" key="2">
    <source>
        <dbReference type="SAM" id="MobiDB-lite"/>
    </source>
</evidence>
<dbReference type="GO" id="GO:1990351">
    <property type="term" value="C:transporter complex"/>
    <property type="evidence" value="ECO:0007669"/>
    <property type="project" value="TreeGrafter"/>
</dbReference>
<feature type="compositionally biased region" description="Low complexity" evidence="2">
    <location>
        <begin position="1"/>
        <end position="15"/>
    </location>
</feature>
<sequence>MVAAPVPSASIQAAPPAAPKKPVLPPALAPAKPAPAAPTQTLAVQSDPVPEGETLVDADSLTRDDDLGVVTARGNVVVVSGPKVLRADVVTYNTVDKMVTASGHVSLTERTLPGTPAPAQGPETTFADYMELTGDLRDGFVRGIQILSPSGTRLAALYGERSSQTQKKEFARGVYTACDSCSGEASPLPTLTGRRDGPRQPPPSWQVKAARVTHDEAEQEVVFHDAWIEAFGVPVLYTPYLSQADSTVYRRSGFLAPSTGSSDRLGGELQLPYYLVFDDHSDAKLTLQYTEKQYAILKGDLNRNFSRGALTFNGSFNPYDEDGWTQGYYASKATWHLDPVWRASLESSLTTRPVYLRRIDVSPPNNVDYLTNHLSLEGFGLRSSASVEGFYFQSVTEGVAQSGMTAVPLLADMTLLSDPLWSNGHVETALNSVVLRRPSGTDSERVSVGSRYSVPLRDGLGNEITALAAVRGDFYHVVDQTLDSGHRFDGSVARVVPQGGVIWRHPLIATGAGYSQVIEPKVGVFAALPDNNPDEIPNEDSRVVTLDVGNLFQPSRVPGHDRVEGGEWTAYSLRYAYAGDKGDVLDIEAGQSYRLGTDTDLFRAGSGLDHTLSDVVARIRYTPSAHLSMQYDTQLDHDSLVPQRHVLRLSGGNTLVNGGVNYLYADTTTTLDGDVLKDRQEITGFGATRVARHWVVSGAHTYSFDRNKSVRTALAVGYDDECLSIATTYTRDHTVEYDVKGGTTLMFTLTLKTLGSYSFSPSLGDSSS</sequence>
<dbReference type="PANTHER" id="PTHR30189">
    <property type="entry name" value="LPS-ASSEMBLY PROTEIN"/>
    <property type="match status" value="1"/>
</dbReference>
<dbReference type="InterPro" id="IPR050218">
    <property type="entry name" value="LptD"/>
</dbReference>
<dbReference type="AlphaFoldDB" id="H6SS54"/>
<name>H6SS54_PARPM</name>
<evidence type="ECO:0000313" key="5">
    <source>
        <dbReference type="Proteomes" id="UP000033220"/>
    </source>
</evidence>
<dbReference type="RefSeq" id="WP_014414373.1">
    <property type="nucleotide sequence ID" value="NC_017059.1"/>
</dbReference>
<protein>
    <recommendedName>
        <fullName evidence="1">LPS-assembly protein LptD</fullName>
    </recommendedName>
</protein>
<feature type="domain" description="LptD C-terminal" evidence="3">
    <location>
        <begin position="326"/>
        <end position="665"/>
    </location>
</feature>
<organism evidence="4 5">
    <name type="scientific">Pararhodospirillum photometricum DSM 122</name>
    <dbReference type="NCBI Taxonomy" id="1150469"/>
    <lineage>
        <taxon>Bacteria</taxon>
        <taxon>Pseudomonadati</taxon>
        <taxon>Pseudomonadota</taxon>
        <taxon>Alphaproteobacteria</taxon>
        <taxon>Rhodospirillales</taxon>
        <taxon>Rhodospirillaceae</taxon>
        <taxon>Pararhodospirillum</taxon>
    </lineage>
</organism>
<comment type="subcellular location">
    <subcellularLocation>
        <location evidence="1">Cell outer membrane</location>
    </subcellularLocation>
</comment>
<dbReference type="HOGENOM" id="CLU_009039_3_0_5"/>
<evidence type="ECO:0000256" key="1">
    <source>
        <dbReference type="HAMAP-Rule" id="MF_01411"/>
    </source>
</evidence>
<dbReference type="eggNOG" id="COG1452">
    <property type="taxonomic scope" value="Bacteria"/>
</dbReference>
<comment type="function">
    <text evidence="1">Involved in the assembly of lipopolysaccharide (LPS) at the surface of the outer membrane.</text>
</comment>
<feature type="compositionally biased region" description="Pro residues" evidence="2">
    <location>
        <begin position="16"/>
        <end position="36"/>
    </location>
</feature>
<comment type="caution">
    <text evidence="1">Lacks conserved residue(s) required for the propagation of feature annotation.</text>
</comment>
<dbReference type="GO" id="GO:0043165">
    <property type="term" value="P:Gram-negative-bacterium-type cell outer membrane assembly"/>
    <property type="evidence" value="ECO:0007669"/>
    <property type="project" value="UniProtKB-UniRule"/>
</dbReference>
<dbReference type="Gene3D" id="2.60.450.10">
    <property type="entry name" value="Lipopolysaccharide (LPS) transport protein A like domain"/>
    <property type="match status" value="1"/>
</dbReference>
<keyword evidence="1" id="KW-0472">Membrane</keyword>
<comment type="similarity">
    <text evidence="1">Belongs to the LptD family.</text>
</comment>
<dbReference type="Proteomes" id="UP000033220">
    <property type="component" value="Chromosome DSM 122"/>
</dbReference>
<accession>H6SS54</accession>
<reference evidence="4 5" key="1">
    <citation type="submission" date="2012-02" db="EMBL/GenBank/DDBJ databases">
        <title>Shotgun genome sequence of Phaeospirillum photometricum DSM 122.</title>
        <authorList>
            <person name="Duquesne K."/>
            <person name="Sturgis J."/>
        </authorList>
    </citation>
    <scope>NUCLEOTIDE SEQUENCE [LARGE SCALE GENOMIC DNA]</scope>
    <source>
        <strain evidence="5">DSM122</strain>
    </source>
</reference>
<dbReference type="InterPro" id="IPR007543">
    <property type="entry name" value="LptD_C"/>
</dbReference>
<dbReference type="STRING" id="1150469.RSPPHO_01107"/>
<keyword evidence="1" id="KW-0732">Signal</keyword>
<dbReference type="Pfam" id="PF04453">
    <property type="entry name" value="LptD"/>
    <property type="match status" value="1"/>
</dbReference>
<proteinExistence type="inferred from homology"/>
<dbReference type="PANTHER" id="PTHR30189:SF1">
    <property type="entry name" value="LPS-ASSEMBLY PROTEIN LPTD"/>
    <property type="match status" value="1"/>
</dbReference>
<dbReference type="InterPro" id="IPR020889">
    <property type="entry name" value="LipoPS_assembly_LptD"/>
</dbReference>
<feature type="region of interest" description="Disordered" evidence="2">
    <location>
        <begin position="1"/>
        <end position="55"/>
    </location>
</feature>
<dbReference type="PATRIC" id="fig|1150469.3.peg.1258"/>
<comment type="subunit">
    <text evidence="1">Component of the lipopolysaccharide transport and assembly complex.</text>
</comment>